<accession>A0A6M4A866</accession>
<dbReference type="Pfam" id="PF03993">
    <property type="entry name" value="DUF349"/>
    <property type="match status" value="1"/>
</dbReference>
<protein>
    <submittedName>
        <fullName evidence="2">DUF349 domain-containing protein</fullName>
    </submittedName>
</protein>
<sequence>MGQIPRRGLFAQRKQASGEADAQRQENLAARVTLCEELEQAIAIGSACQLNIGQLLSQSAASWRSAGAVPPYCIWKYSQA</sequence>
<dbReference type="AlphaFoldDB" id="A0A6M4A866"/>
<feature type="region of interest" description="Disordered" evidence="1">
    <location>
        <begin position="1"/>
        <end position="22"/>
    </location>
</feature>
<evidence type="ECO:0000313" key="2">
    <source>
        <dbReference type="EMBL" id="QJQ07374.1"/>
    </source>
</evidence>
<proteinExistence type="predicted"/>
<dbReference type="Proteomes" id="UP000274350">
    <property type="component" value="Chromosome"/>
</dbReference>
<evidence type="ECO:0000256" key="1">
    <source>
        <dbReference type="SAM" id="MobiDB-lite"/>
    </source>
</evidence>
<name>A0A6M4A866_9BURK</name>
<keyword evidence="3" id="KW-1185">Reference proteome</keyword>
<dbReference type="KEGG" id="upi:EJG51_017895"/>
<dbReference type="InterPro" id="IPR007139">
    <property type="entry name" value="DUF349"/>
</dbReference>
<organism evidence="2 3">
    <name type="scientific">Undibacterium piscinae</name>
    <dbReference type="NCBI Taxonomy" id="2495591"/>
    <lineage>
        <taxon>Bacteria</taxon>
        <taxon>Pseudomonadati</taxon>
        <taxon>Pseudomonadota</taxon>
        <taxon>Betaproteobacteria</taxon>
        <taxon>Burkholderiales</taxon>
        <taxon>Oxalobacteraceae</taxon>
        <taxon>Undibacterium</taxon>
    </lineage>
</organism>
<evidence type="ECO:0000313" key="3">
    <source>
        <dbReference type="Proteomes" id="UP000274350"/>
    </source>
</evidence>
<dbReference type="EMBL" id="CP051152">
    <property type="protein sequence ID" value="QJQ07374.1"/>
    <property type="molecule type" value="Genomic_DNA"/>
</dbReference>
<reference evidence="2 3" key="1">
    <citation type="journal article" date="2019" name="Int. J. Syst. Evol. Microbiol.">
        <title>Undibacterium piscinae sp. nov., isolated from Korean shiner intestine.</title>
        <authorList>
            <person name="Lee S.Y."/>
            <person name="Kang W."/>
            <person name="Kim P.S."/>
            <person name="Kim H.S."/>
            <person name="Sung H."/>
            <person name="Shin N.R."/>
            <person name="Whon T.W."/>
            <person name="Yun J.H."/>
            <person name="Lee J.Y."/>
            <person name="Lee J.Y."/>
            <person name="Jung M.J."/>
            <person name="Jeong Y.S."/>
            <person name="Tak E.J."/>
            <person name="Han J.E."/>
            <person name="Hyun D.W."/>
            <person name="Kang M.S."/>
            <person name="Lee K.E."/>
            <person name="Lee B.H."/>
            <person name="Bae J.W."/>
        </authorList>
    </citation>
    <scope>NUCLEOTIDE SEQUENCE [LARGE SCALE GENOMIC DNA]</scope>
    <source>
        <strain evidence="2 3">S11R28</strain>
    </source>
</reference>
<gene>
    <name evidence="2" type="ORF">EJG51_017895</name>
</gene>